<reference evidence="1 2" key="1">
    <citation type="journal article" date="2008" name="Nature">
        <title>The genome of Laccaria bicolor provides insights into mycorrhizal symbiosis.</title>
        <authorList>
            <person name="Martin F."/>
            <person name="Aerts A."/>
            <person name="Ahren D."/>
            <person name="Brun A."/>
            <person name="Danchin E.G.J."/>
            <person name="Duchaussoy F."/>
            <person name="Gibon J."/>
            <person name="Kohler A."/>
            <person name="Lindquist E."/>
            <person name="Pereda V."/>
            <person name="Salamov A."/>
            <person name="Shapiro H.J."/>
            <person name="Wuyts J."/>
            <person name="Blaudez D."/>
            <person name="Buee M."/>
            <person name="Brokstein P."/>
            <person name="Canbaeck B."/>
            <person name="Cohen D."/>
            <person name="Courty P.E."/>
            <person name="Coutinho P.M."/>
            <person name="Delaruelle C."/>
            <person name="Detter J.C."/>
            <person name="Deveau A."/>
            <person name="DiFazio S."/>
            <person name="Duplessis S."/>
            <person name="Fraissinet-Tachet L."/>
            <person name="Lucic E."/>
            <person name="Frey-Klett P."/>
            <person name="Fourrey C."/>
            <person name="Feussner I."/>
            <person name="Gay G."/>
            <person name="Grimwood J."/>
            <person name="Hoegger P.J."/>
            <person name="Jain P."/>
            <person name="Kilaru S."/>
            <person name="Labbe J."/>
            <person name="Lin Y.C."/>
            <person name="Legue V."/>
            <person name="Le Tacon F."/>
            <person name="Marmeisse R."/>
            <person name="Melayah D."/>
            <person name="Montanini B."/>
            <person name="Muratet M."/>
            <person name="Nehls U."/>
            <person name="Niculita-Hirzel H."/>
            <person name="Oudot-Le Secq M.P."/>
            <person name="Peter M."/>
            <person name="Quesneville H."/>
            <person name="Rajashekar B."/>
            <person name="Reich M."/>
            <person name="Rouhier N."/>
            <person name="Schmutz J."/>
            <person name="Yin T."/>
            <person name="Chalot M."/>
            <person name="Henrissat B."/>
            <person name="Kuees U."/>
            <person name="Lucas S."/>
            <person name="Van de Peer Y."/>
            <person name="Podila G.K."/>
            <person name="Polle A."/>
            <person name="Pukkila P.J."/>
            <person name="Richardson P.M."/>
            <person name="Rouze P."/>
            <person name="Sanders I.R."/>
            <person name="Stajich J.E."/>
            <person name="Tunlid A."/>
            <person name="Tuskan G."/>
            <person name="Grigoriev I.V."/>
        </authorList>
    </citation>
    <scope>NUCLEOTIDE SEQUENCE [LARGE SCALE GENOMIC DNA]</scope>
    <source>
        <strain evidence="2">S238N-H82 / ATCC MYA-4686</strain>
    </source>
</reference>
<proteinExistence type="predicted"/>
<dbReference type="AlphaFoldDB" id="B0DQK8"/>
<accession>B0DQK8</accession>
<dbReference type="InParanoid" id="B0DQK8"/>
<gene>
    <name evidence="1" type="ORF">LACBIDRAFT_307617</name>
</gene>
<organism evidence="2">
    <name type="scientific">Laccaria bicolor (strain S238N-H82 / ATCC MYA-4686)</name>
    <name type="common">Bicoloured deceiver</name>
    <name type="synonym">Laccaria laccata var. bicolor</name>
    <dbReference type="NCBI Taxonomy" id="486041"/>
    <lineage>
        <taxon>Eukaryota</taxon>
        <taxon>Fungi</taxon>
        <taxon>Dikarya</taxon>
        <taxon>Basidiomycota</taxon>
        <taxon>Agaricomycotina</taxon>
        <taxon>Agaricomycetes</taxon>
        <taxon>Agaricomycetidae</taxon>
        <taxon>Agaricales</taxon>
        <taxon>Agaricineae</taxon>
        <taxon>Hydnangiaceae</taxon>
        <taxon>Laccaria</taxon>
    </lineage>
</organism>
<evidence type="ECO:0000313" key="1">
    <source>
        <dbReference type="EMBL" id="EDR03132.1"/>
    </source>
</evidence>
<sequence>MSNNMSKPTPEWRFWYSSKNLELGMGREATSVYGARGFDLPTRSNQRGSAPPSP</sequence>
<keyword evidence="2" id="KW-1185">Reference proteome</keyword>
<dbReference type="GeneID" id="6081894"/>
<dbReference type="KEGG" id="lbc:LACBIDRAFT_307617"/>
<evidence type="ECO:0000313" key="2">
    <source>
        <dbReference type="Proteomes" id="UP000001194"/>
    </source>
</evidence>
<protein>
    <submittedName>
        <fullName evidence="1">Predicted protein</fullName>
    </submittedName>
</protein>
<name>B0DQK8_LACBS</name>
<dbReference type="Proteomes" id="UP000001194">
    <property type="component" value="Unassembled WGS sequence"/>
</dbReference>
<dbReference type="RefSeq" id="XP_001886273.1">
    <property type="nucleotide sequence ID" value="XM_001886238.1"/>
</dbReference>
<dbReference type="HOGENOM" id="CLU_3050730_0_0_1"/>
<dbReference type="EMBL" id="DS547126">
    <property type="protein sequence ID" value="EDR03132.1"/>
    <property type="molecule type" value="Genomic_DNA"/>
</dbReference>